<gene>
    <name evidence="1" type="ORF">FD50_GL000092</name>
</gene>
<dbReference type="Proteomes" id="UP000051166">
    <property type="component" value="Unassembled WGS sequence"/>
</dbReference>
<accession>A0A0R1V776</accession>
<sequence>MKQACEYLNIKSVNTLKNRFIATGLKVTVIGSVKRIDIRDIDIFVEEHKI</sequence>
<dbReference type="PATRIC" id="fig|1423801.4.peg.94"/>
<dbReference type="STRING" id="1423801.FD50_GL000092"/>
<evidence type="ECO:0008006" key="3">
    <source>
        <dbReference type="Google" id="ProtNLM"/>
    </source>
</evidence>
<evidence type="ECO:0000313" key="1">
    <source>
        <dbReference type="EMBL" id="KRL99770.1"/>
    </source>
</evidence>
<proteinExistence type="predicted"/>
<reference evidence="1 2" key="1">
    <citation type="journal article" date="2015" name="Genome Announc.">
        <title>Expanding the biotechnology potential of lactobacilli through comparative genomics of 213 strains and associated genera.</title>
        <authorList>
            <person name="Sun Z."/>
            <person name="Harris H.M."/>
            <person name="McCann A."/>
            <person name="Guo C."/>
            <person name="Argimon S."/>
            <person name="Zhang W."/>
            <person name="Yang X."/>
            <person name="Jeffery I.B."/>
            <person name="Cooney J.C."/>
            <person name="Kagawa T.F."/>
            <person name="Liu W."/>
            <person name="Song Y."/>
            <person name="Salvetti E."/>
            <person name="Wrobel A."/>
            <person name="Rasinkangas P."/>
            <person name="Parkhill J."/>
            <person name="Rea M.C."/>
            <person name="O'Sullivan O."/>
            <person name="Ritari J."/>
            <person name="Douillard F.P."/>
            <person name="Paul Ross R."/>
            <person name="Yang R."/>
            <person name="Briner A.E."/>
            <person name="Felis G.E."/>
            <person name="de Vos W.M."/>
            <person name="Barrangou R."/>
            <person name="Klaenhammer T.R."/>
            <person name="Caufield P.W."/>
            <person name="Cui Y."/>
            <person name="Zhang H."/>
            <person name="O'Toole P.W."/>
        </authorList>
    </citation>
    <scope>NUCLEOTIDE SEQUENCE [LARGE SCALE GENOMIC DNA]</scope>
    <source>
        <strain evidence="1 2">DSM 16230</strain>
    </source>
</reference>
<protein>
    <recommendedName>
        <fullName evidence="3">Helix-turn-helix domain-containing protein</fullName>
    </recommendedName>
</protein>
<evidence type="ECO:0000313" key="2">
    <source>
        <dbReference type="Proteomes" id="UP000051166"/>
    </source>
</evidence>
<name>A0A0R1V776_9LACO</name>
<organism evidence="1 2">
    <name type="scientific">Liquorilactobacillus satsumensis DSM 16230 = JCM 12392</name>
    <dbReference type="NCBI Taxonomy" id="1423801"/>
    <lineage>
        <taxon>Bacteria</taxon>
        <taxon>Bacillati</taxon>
        <taxon>Bacillota</taxon>
        <taxon>Bacilli</taxon>
        <taxon>Lactobacillales</taxon>
        <taxon>Lactobacillaceae</taxon>
        <taxon>Liquorilactobacillus</taxon>
    </lineage>
</organism>
<dbReference type="EMBL" id="AZFQ01000023">
    <property type="protein sequence ID" value="KRL99770.1"/>
    <property type="molecule type" value="Genomic_DNA"/>
</dbReference>
<comment type="caution">
    <text evidence="1">The sequence shown here is derived from an EMBL/GenBank/DDBJ whole genome shotgun (WGS) entry which is preliminary data.</text>
</comment>
<dbReference type="AlphaFoldDB" id="A0A0R1V776"/>
<keyword evidence="2" id="KW-1185">Reference proteome</keyword>